<dbReference type="PANTHER" id="PTHR43415:SF3">
    <property type="entry name" value="GNAT-FAMILY ACETYLTRANSFERASE"/>
    <property type="match status" value="1"/>
</dbReference>
<gene>
    <name evidence="2" type="ORF">F0P94_10835</name>
</gene>
<protein>
    <submittedName>
        <fullName evidence="2">GNAT family N-acetyltransferase</fullName>
    </submittedName>
</protein>
<comment type="caution">
    <text evidence="2">The sequence shown here is derived from an EMBL/GenBank/DDBJ whole genome shotgun (WGS) entry which is preliminary data.</text>
</comment>
<proteinExistence type="predicted"/>
<organism evidence="2 3">
    <name type="scientific">Adhaeribacter soli</name>
    <dbReference type="NCBI Taxonomy" id="2607655"/>
    <lineage>
        <taxon>Bacteria</taxon>
        <taxon>Pseudomonadati</taxon>
        <taxon>Bacteroidota</taxon>
        <taxon>Cytophagia</taxon>
        <taxon>Cytophagales</taxon>
        <taxon>Hymenobacteraceae</taxon>
        <taxon>Adhaeribacter</taxon>
    </lineage>
</organism>
<keyword evidence="2" id="KW-0808">Transferase</keyword>
<evidence type="ECO:0000313" key="2">
    <source>
        <dbReference type="EMBL" id="KAA9333734.1"/>
    </source>
</evidence>
<dbReference type="PANTHER" id="PTHR43415">
    <property type="entry name" value="SPERMIDINE N(1)-ACETYLTRANSFERASE"/>
    <property type="match status" value="1"/>
</dbReference>
<accession>A0A5N1IUJ8</accession>
<dbReference type="Pfam" id="PF13302">
    <property type="entry name" value="Acetyltransf_3"/>
    <property type="match status" value="1"/>
</dbReference>
<keyword evidence="3" id="KW-1185">Reference proteome</keyword>
<name>A0A5N1IUJ8_9BACT</name>
<dbReference type="GO" id="GO:0016747">
    <property type="term" value="F:acyltransferase activity, transferring groups other than amino-acyl groups"/>
    <property type="evidence" value="ECO:0007669"/>
    <property type="project" value="InterPro"/>
</dbReference>
<dbReference type="Proteomes" id="UP000326570">
    <property type="component" value="Unassembled WGS sequence"/>
</dbReference>
<dbReference type="PROSITE" id="PS51186">
    <property type="entry name" value="GNAT"/>
    <property type="match status" value="1"/>
</dbReference>
<evidence type="ECO:0000259" key="1">
    <source>
        <dbReference type="PROSITE" id="PS51186"/>
    </source>
</evidence>
<dbReference type="AlphaFoldDB" id="A0A5N1IUJ8"/>
<reference evidence="2 3" key="1">
    <citation type="submission" date="2019-09" db="EMBL/GenBank/DDBJ databases">
        <title>Genome sequence of Adhaeribacter sp. M2.</title>
        <authorList>
            <person name="Srinivasan S."/>
        </authorList>
    </citation>
    <scope>NUCLEOTIDE SEQUENCE [LARGE SCALE GENOMIC DNA]</scope>
    <source>
        <strain evidence="2 3">M2</strain>
    </source>
</reference>
<dbReference type="InterPro" id="IPR000182">
    <property type="entry name" value="GNAT_dom"/>
</dbReference>
<dbReference type="InterPro" id="IPR016181">
    <property type="entry name" value="Acyl_CoA_acyltransferase"/>
</dbReference>
<evidence type="ECO:0000313" key="3">
    <source>
        <dbReference type="Proteomes" id="UP000326570"/>
    </source>
</evidence>
<dbReference type="Gene3D" id="3.40.630.30">
    <property type="match status" value="1"/>
</dbReference>
<sequence>MFLASDKISLRALEPTDLELLYELENDVSVWEVSNTTSPYSKFVLQKYLDNAAADIYETRQLRLVIDAKGHGAAGTIDLYDFEPLHLRAGVGISVLPDFRQKQYASEALNLLKAYGRQYLNLHQLYSSIPADNVASLQLFRKSGFVECGLRKDWLRTAEGWKDVVEFQYLFSEQS</sequence>
<dbReference type="EMBL" id="VTWT01000005">
    <property type="protein sequence ID" value="KAA9333734.1"/>
    <property type="molecule type" value="Genomic_DNA"/>
</dbReference>
<feature type="domain" description="N-acetyltransferase" evidence="1">
    <location>
        <begin position="8"/>
        <end position="171"/>
    </location>
</feature>
<dbReference type="SUPFAM" id="SSF55729">
    <property type="entry name" value="Acyl-CoA N-acyltransferases (Nat)"/>
    <property type="match status" value="1"/>
</dbReference>
<dbReference type="RefSeq" id="WP_150903900.1">
    <property type="nucleotide sequence ID" value="NZ_VTWT01000005.1"/>
</dbReference>